<dbReference type="OrthoDB" id="3638116at2759"/>
<name>A0A9W7VYG3_9PEZI</name>
<evidence type="ECO:0000313" key="2">
    <source>
        <dbReference type="Proteomes" id="UP001138500"/>
    </source>
</evidence>
<reference evidence="1 2" key="1">
    <citation type="journal article" date="2018" name="IMA Fungus">
        <title>IMA Genome-F 10: Nine draft genome sequences of Claviceps purpurea s.lat., including C. arundinis, C. humidiphila, and C. cf. spartinae, pseudomolecules for the pitch canker pathogen Fusarium circinatum, draft genome of Davidsoniella eucalypti, Grosmannia galeiformis, Quambalaria eucalypti, and Teratosphaeria destructans.</title>
        <authorList>
            <person name="Wingfield B.D."/>
            <person name="Liu M."/>
            <person name="Nguyen H.D."/>
            <person name="Lane F.A."/>
            <person name="Morgan S.W."/>
            <person name="De Vos L."/>
            <person name="Wilken P.M."/>
            <person name="Duong T.A."/>
            <person name="Aylward J."/>
            <person name="Coetzee M.P."/>
            <person name="Dadej K."/>
            <person name="De Beer Z.W."/>
            <person name="Findlay W."/>
            <person name="Havenga M."/>
            <person name="Kolarik M."/>
            <person name="Menzies J.G."/>
            <person name="Naidoo K."/>
            <person name="Pochopski O."/>
            <person name="Shoukouhi P."/>
            <person name="Santana Q.C."/>
            <person name="Seifert K.A."/>
            <person name="Soal N."/>
            <person name="Steenkamp E.T."/>
            <person name="Tatham C.T."/>
            <person name="van der Nest M.A."/>
            <person name="Wingfield M.J."/>
        </authorList>
    </citation>
    <scope>NUCLEOTIDE SEQUENCE [LARGE SCALE GENOMIC DNA]</scope>
    <source>
        <strain evidence="1">CMW44962</strain>
    </source>
</reference>
<organism evidence="1 2">
    <name type="scientific">Teratosphaeria destructans</name>
    <dbReference type="NCBI Taxonomy" id="418781"/>
    <lineage>
        <taxon>Eukaryota</taxon>
        <taxon>Fungi</taxon>
        <taxon>Dikarya</taxon>
        <taxon>Ascomycota</taxon>
        <taxon>Pezizomycotina</taxon>
        <taxon>Dothideomycetes</taxon>
        <taxon>Dothideomycetidae</taxon>
        <taxon>Mycosphaerellales</taxon>
        <taxon>Teratosphaeriaceae</taxon>
        <taxon>Teratosphaeria</taxon>
    </lineage>
</organism>
<protein>
    <submittedName>
        <fullName evidence="1">Thioesterase</fullName>
    </submittedName>
</protein>
<proteinExistence type="predicted"/>
<dbReference type="EMBL" id="RIBY02002500">
    <property type="protein sequence ID" value="KAH9810922.1"/>
    <property type="molecule type" value="Genomic_DNA"/>
</dbReference>
<keyword evidence="2" id="KW-1185">Reference proteome</keyword>
<accession>A0A9W7VYG3</accession>
<evidence type="ECO:0000313" key="1">
    <source>
        <dbReference type="EMBL" id="KAH9810922.1"/>
    </source>
</evidence>
<dbReference type="Proteomes" id="UP001138500">
    <property type="component" value="Unassembled WGS sequence"/>
</dbReference>
<dbReference type="AlphaFoldDB" id="A0A9W7VYG3"/>
<gene>
    <name evidence="1" type="ORF">Tdes44962_MAKER05949</name>
</gene>
<reference evidence="1 2" key="2">
    <citation type="journal article" date="2021" name="Curr. Genet.">
        <title>Genetic response to nitrogen starvation in the aggressive Eucalyptus foliar pathogen Teratosphaeria destructans.</title>
        <authorList>
            <person name="Havenga M."/>
            <person name="Wingfield B.D."/>
            <person name="Wingfield M.J."/>
            <person name="Dreyer L.L."/>
            <person name="Roets F."/>
            <person name="Aylward J."/>
        </authorList>
    </citation>
    <scope>NUCLEOTIDE SEQUENCE [LARGE SCALE GENOMIC DNA]</scope>
    <source>
        <strain evidence="1">CMW44962</strain>
    </source>
</reference>
<sequence>MSATISALDKPFLEAARHSLQTHNHSTFARYLAPDLGIVATPSSTSSNVAIRHFEISRAGYEDPPWLRTKVSMFFAPNAGGTSVLMAKCSDGAQTFETYLAALPVPRMRRMGRQESYELQWEWWQARGKIFNFLGLPIELKEMLLLQMVGEVRPVMLEWHMLIKDINAMLQPIIRNQAITQFWDSQVLLRLGYPTGLYLPFRPNLTRIMLDFSDFDYVQFFHTEVLPNAGRISIYAFPGGPHAAYLSKLPNLRYLELWFHPTMDYSEQPWWDMHVDDPHENRPFPCRKGMVDLIMLLAYQYINQISTINMTGYVKTVTRNKWLSIFRDLKNAVRRQEVEHQVEAERSMALLPENCPPKCSCAYPCCFKGHLYVKRYVGGIEVLGIDEAVGGADYDFDFEDDFPRPHEEGSEDDRKAREYPPGLRLTYPLLSAW</sequence>
<comment type="caution">
    <text evidence="1">The sequence shown here is derived from an EMBL/GenBank/DDBJ whole genome shotgun (WGS) entry which is preliminary data.</text>
</comment>